<evidence type="ECO:0000259" key="3">
    <source>
        <dbReference type="Pfam" id="PF13559"/>
    </source>
</evidence>
<dbReference type="RefSeq" id="WP_274992554.1">
    <property type="nucleotide sequence ID" value="NZ_JAJQQP010000002.1"/>
</dbReference>
<feature type="region of interest" description="Disordered" evidence="1">
    <location>
        <begin position="30"/>
        <end position="61"/>
    </location>
</feature>
<evidence type="ECO:0000313" key="4">
    <source>
        <dbReference type="EMBL" id="MDR7380572.1"/>
    </source>
</evidence>
<comment type="caution">
    <text evidence="4">The sequence shown here is derived from an EMBL/GenBank/DDBJ whole genome shotgun (WGS) entry which is preliminary data.</text>
</comment>
<feature type="compositionally biased region" description="Basic and acidic residues" evidence="1">
    <location>
        <begin position="222"/>
        <end position="231"/>
    </location>
</feature>
<dbReference type="Pfam" id="PF13559">
    <property type="entry name" value="DUF4129"/>
    <property type="match status" value="1"/>
</dbReference>
<reference evidence="4 5" key="1">
    <citation type="submission" date="2023-07" db="EMBL/GenBank/DDBJ databases">
        <title>Sequencing the genomes of 1000 actinobacteria strains.</title>
        <authorList>
            <person name="Klenk H.-P."/>
        </authorList>
    </citation>
    <scope>NUCLEOTIDE SEQUENCE [LARGE SCALE GENOMIC DNA]</scope>
    <source>
        <strain evidence="4 5">DSM 45554</strain>
    </source>
</reference>
<keyword evidence="5" id="KW-1185">Reference proteome</keyword>
<keyword evidence="2" id="KW-1133">Transmembrane helix</keyword>
<dbReference type="EMBL" id="JAVDYE010000001">
    <property type="protein sequence ID" value="MDR7380572.1"/>
    <property type="molecule type" value="Genomic_DNA"/>
</dbReference>
<protein>
    <recommendedName>
        <fullName evidence="3">Protein-glutamine gamma-glutamyltransferase-like C-terminal domain-containing protein</fullName>
    </recommendedName>
</protein>
<evidence type="ECO:0000256" key="2">
    <source>
        <dbReference type="SAM" id="Phobius"/>
    </source>
</evidence>
<evidence type="ECO:0000313" key="5">
    <source>
        <dbReference type="Proteomes" id="UP001183585"/>
    </source>
</evidence>
<keyword evidence="2" id="KW-0472">Membrane</keyword>
<feature type="transmembrane region" description="Helical" evidence="2">
    <location>
        <begin position="68"/>
        <end position="89"/>
    </location>
</feature>
<gene>
    <name evidence="4" type="ORF">J2S48_000087</name>
</gene>
<evidence type="ECO:0000256" key="1">
    <source>
        <dbReference type="SAM" id="MobiDB-lite"/>
    </source>
</evidence>
<sequence length="250" mass="26370">MRPAIRLTVTALLVTVVVLGAATATPWRFSPPHLPTPELSLPDQSPPSPDTSRRPMDQPLDTGTENPWIGLVIAVLLALLVIALVTAVARKLLALRRQRIDTTPDNLTAGTATGSLGDAVDLPELQDAVSRALAHLDGHARPRDAVVAAWVALEEAAERAGAHRDPAQTPTEFAGTVLAATPAPPAAVTRLRTLYQRARFTDRPIDRPAVAQAREALADIARSLDIDKPSPDAESDLPQGPEAGTGRGPA</sequence>
<keyword evidence="2" id="KW-0812">Transmembrane</keyword>
<dbReference type="Proteomes" id="UP001183585">
    <property type="component" value="Unassembled WGS sequence"/>
</dbReference>
<accession>A0ABU2CGX9</accession>
<feature type="domain" description="Protein-glutamine gamma-glutamyltransferase-like C-terminal" evidence="3">
    <location>
        <begin position="149"/>
        <end position="217"/>
    </location>
</feature>
<proteinExistence type="predicted"/>
<dbReference type="InterPro" id="IPR025403">
    <property type="entry name" value="TgpA-like_C"/>
</dbReference>
<organism evidence="4 5">
    <name type="scientific">Promicromonospora iranensis</name>
    <dbReference type="NCBI Taxonomy" id="1105144"/>
    <lineage>
        <taxon>Bacteria</taxon>
        <taxon>Bacillati</taxon>
        <taxon>Actinomycetota</taxon>
        <taxon>Actinomycetes</taxon>
        <taxon>Micrococcales</taxon>
        <taxon>Promicromonosporaceae</taxon>
        <taxon>Promicromonospora</taxon>
    </lineage>
</organism>
<feature type="region of interest" description="Disordered" evidence="1">
    <location>
        <begin position="221"/>
        <end position="250"/>
    </location>
</feature>
<name>A0ABU2CGX9_9MICO</name>